<evidence type="ECO:0000313" key="7">
    <source>
        <dbReference type="EMBL" id="OEJ73611.1"/>
    </source>
</evidence>
<accession>A0A1E5QG90</accession>
<keyword evidence="4 7" id="KW-0418">Kinase</keyword>
<dbReference type="EMBL" id="MJGC01000084">
    <property type="protein sequence ID" value="OEJ73611.1"/>
    <property type="molecule type" value="Genomic_DNA"/>
</dbReference>
<dbReference type="InterPro" id="IPR050306">
    <property type="entry name" value="PfkB_Carbo_kinase"/>
</dbReference>
<dbReference type="SUPFAM" id="SSF53613">
    <property type="entry name" value="Ribokinase-like"/>
    <property type="match status" value="1"/>
</dbReference>
<dbReference type="STRING" id="1781255.BH720_18885"/>
<evidence type="ECO:0000256" key="1">
    <source>
        <dbReference type="ARBA" id="ARBA00010688"/>
    </source>
</evidence>
<keyword evidence="5" id="KW-0067">ATP-binding</keyword>
<evidence type="ECO:0000256" key="2">
    <source>
        <dbReference type="ARBA" id="ARBA00022679"/>
    </source>
</evidence>
<comment type="caution">
    <text evidence="7">The sequence shown here is derived from an EMBL/GenBank/DDBJ whole genome shotgun (WGS) entry which is preliminary data.</text>
</comment>
<dbReference type="GO" id="GO:0005524">
    <property type="term" value="F:ATP binding"/>
    <property type="evidence" value="ECO:0007669"/>
    <property type="project" value="UniProtKB-KW"/>
</dbReference>
<organism evidence="7">
    <name type="scientific">Desertifilum tharense IPPAS B-1220</name>
    <dbReference type="NCBI Taxonomy" id="1781255"/>
    <lineage>
        <taxon>Bacteria</taxon>
        <taxon>Bacillati</taxon>
        <taxon>Cyanobacteriota</taxon>
        <taxon>Cyanophyceae</taxon>
        <taxon>Desertifilales</taxon>
        <taxon>Desertifilaceae</taxon>
        <taxon>Desertifilum</taxon>
    </lineage>
</organism>
<dbReference type="PROSITE" id="PS00583">
    <property type="entry name" value="PFKB_KINASES_1"/>
    <property type="match status" value="1"/>
</dbReference>
<dbReference type="OrthoDB" id="9813569at2"/>
<dbReference type="RefSeq" id="WP_069968777.1">
    <property type="nucleotide sequence ID" value="NZ_CM124774.1"/>
</dbReference>
<dbReference type="Gene3D" id="3.40.1190.20">
    <property type="match status" value="1"/>
</dbReference>
<keyword evidence="2" id="KW-0808">Transferase</keyword>
<evidence type="ECO:0000259" key="6">
    <source>
        <dbReference type="Pfam" id="PF00294"/>
    </source>
</evidence>
<dbReference type="CDD" id="cd01167">
    <property type="entry name" value="bac_FRK"/>
    <property type="match status" value="1"/>
</dbReference>
<dbReference type="AlphaFoldDB" id="A0A1E5QG90"/>
<sequence>MSYPRVLCLGEILFDCLADRAGLPLEEVQSWTPYPGGAPANVACGLVKLGTAAGFIGCVGSDRAGDDLVQVLQEVGVETAGVQRHPTAPTRQVYVTRSDKGDRTFAGFGETPTTEFADAFLQSNSLPVVWFENADFLVLGTLELAYPQTQDAIAQALNLAEQYNVKVIVDLNWRPMFWPNPDDAKQPILNLLKSADFLKVSDDEAELFFGTTDPGAIQYRVGSLEGVLVTAGDREIAYSLGENEGKLTAFSVEPVDTTGAGDSFVAGFIYQLCQRGINSLSDPQVAQEVVQFASGVGALTTLKPGAIAAQPTLAEVEAFLSQISA</sequence>
<evidence type="ECO:0000256" key="4">
    <source>
        <dbReference type="ARBA" id="ARBA00022777"/>
    </source>
</evidence>
<evidence type="ECO:0000256" key="5">
    <source>
        <dbReference type="ARBA" id="ARBA00022840"/>
    </source>
</evidence>
<dbReference type="GO" id="GO:0016301">
    <property type="term" value="F:kinase activity"/>
    <property type="evidence" value="ECO:0007669"/>
    <property type="project" value="UniProtKB-KW"/>
</dbReference>
<dbReference type="PANTHER" id="PTHR43085">
    <property type="entry name" value="HEXOKINASE FAMILY MEMBER"/>
    <property type="match status" value="1"/>
</dbReference>
<name>A0A1E5QG90_9CYAN</name>
<comment type="similarity">
    <text evidence="1">Belongs to the carbohydrate kinase PfkB family.</text>
</comment>
<evidence type="ECO:0000256" key="3">
    <source>
        <dbReference type="ARBA" id="ARBA00022741"/>
    </source>
</evidence>
<gene>
    <name evidence="7" type="ORF">BH720_18885</name>
</gene>
<reference evidence="7" key="1">
    <citation type="submission" date="2016-09" db="EMBL/GenBank/DDBJ databases">
        <title>Draft genome of thermotolerant cyanobacterium Desertifilum sp. strain IPPAS B-1220.</title>
        <authorList>
            <person name="Sinetova M.A."/>
            <person name="Bolakhan K."/>
            <person name="Zayadan B.K."/>
            <person name="Mironov K.S."/>
            <person name="Ustinova V."/>
            <person name="Kupriyanova E.V."/>
            <person name="Sidorov R.A."/>
            <person name="Skrypnik A.N."/>
            <person name="Gogoleva N.E."/>
            <person name="Gogolev Y.V."/>
            <person name="Los D.A."/>
        </authorList>
    </citation>
    <scope>NUCLEOTIDE SEQUENCE [LARGE SCALE GENOMIC DNA]</scope>
    <source>
        <strain evidence="7">IPPAS B-1220</strain>
    </source>
</reference>
<dbReference type="PROSITE" id="PS00584">
    <property type="entry name" value="PFKB_KINASES_2"/>
    <property type="match status" value="1"/>
</dbReference>
<proteinExistence type="inferred from homology"/>
<dbReference type="InterPro" id="IPR002173">
    <property type="entry name" value="Carboh/pur_kinase_PfkB_CS"/>
</dbReference>
<dbReference type="PANTHER" id="PTHR43085:SF1">
    <property type="entry name" value="PSEUDOURIDINE KINASE-RELATED"/>
    <property type="match status" value="1"/>
</dbReference>
<keyword evidence="3" id="KW-0547">Nucleotide-binding</keyword>
<dbReference type="InterPro" id="IPR011611">
    <property type="entry name" value="PfkB_dom"/>
</dbReference>
<protein>
    <submittedName>
        <fullName evidence="7">Fructokinase</fullName>
    </submittedName>
</protein>
<dbReference type="InterPro" id="IPR029056">
    <property type="entry name" value="Ribokinase-like"/>
</dbReference>
<feature type="domain" description="Carbohydrate kinase PfkB" evidence="6">
    <location>
        <begin position="5"/>
        <end position="312"/>
    </location>
</feature>
<dbReference type="Pfam" id="PF00294">
    <property type="entry name" value="PfkB"/>
    <property type="match status" value="1"/>
</dbReference>